<dbReference type="PANTHER" id="PTHR37299">
    <property type="entry name" value="TRANSCRIPTIONAL REGULATOR-RELATED"/>
    <property type="match status" value="1"/>
</dbReference>
<dbReference type="InterPro" id="IPR007492">
    <property type="entry name" value="LytTR_DNA-bd_dom"/>
</dbReference>
<name>A0A6L6QAU3_9BURK</name>
<proteinExistence type="predicted"/>
<evidence type="ECO:0000313" key="5">
    <source>
        <dbReference type="Proteomes" id="UP000484015"/>
    </source>
</evidence>
<dbReference type="PANTHER" id="PTHR37299:SF1">
    <property type="entry name" value="STAGE 0 SPORULATION PROTEIN A HOMOLOG"/>
    <property type="match status" value="1"/>
</dbReference>
<dbReference type="InterPro" id="IPR001789">
    <property type="entry name" value="Sig_transdc_resp-reg_receiver"/>
</dbReference>
<keyword evidence="5" id="KW-1185">Reference proteome</keyword>
<protein>
    <submittedName>
        <fullName evidence="4">Response regulator</fullName>
    </submittedName>
</protein>
<dbReference type="PROSITE" id="PS50110">
    <property type="entry name" value="RESPONSE_REGULATORY"/>
    <property type="match status" value="1"/>
</dbReference>
<evidence type="ECO:0000259" key="3">
    <source>
        <dbReference type="PROSITE" id="PS50930"/>
    </source>
</evidence>
<dbReference type="Pfam" id="PF00072">
    <property type="entry name" value="Response_reg"/>
    <property type="match status" value="1"/>
</dbReference>
<gene>
    <name evidence="4" type="ORF">GM668_29935</name>
</gene>
<feature type="modified residue" description="4-aspartylphosphate" evidence="1">
    <location>
        <position position="55"/>
    </location>
</feature>
<dbReference type="Gene3D" id="3.40.50.2300">
    <property type="match status" value="1"/>
</dbReference>
<dbReference type="SUPFAM" id="SSF52172">
    <property type="entry name" value="CheY-like"/>
    <property type="match status" value="1"/>
</dbReference>
<evidence type="ECO:0000259" key="2">
    <source>
        <dbReference type="PROSITE" id="PS50110"/>
    </source>
</evidence>
<dbReference type="PROSITE" id="PS50930">
    <property type="entry name" value="HTH_LYTTR"/>
    <property type="match status" value="1"/>
</dbReference>
<dbReference type="SMART" id="SM00850">
    <property type="entry name" value="LytTR"/>
    <property type="match status" value="1"/>
</dbReference>
<feature type="domain" description="Response regulatory" evidence="2">
    <location>
        <begin position="4"/>
        <end position="118"/>
    </location>
</feature>
<evidence type="ECO:0000256" key="1">
    <source>
        <dbReference type="PROSITE-ProRule" id="PRU00169"/>
    </source>
</evidence>
<dbReference type="AlphaFoldDB" id="A0A6L6QAU3"/>
<dbReference type="Gene3D" id="2.40.50.1020">
    <property type="entry name" value="LytTr DNA-binding domain"/>
    <property type="match status" value="1"/>
</dbReference>
<comment type="caution">
    <text evidence="4">The sequence shown here is derived from an EMBL/GenBank/DDBJ whole genome shotgun (WGS) entry which is preliminary data.</text>
</comment>
<organism evidence="4 5">
    <name type="scientific">Pseudoduganella ginsengisoli</name>
    <dbReference type="NCBI Taxonomy" id="1462440"/>
    <lineage>
        <taxon>Bacteria</taxon>
        <taxon>Pseudomonadati</taxon>
        <taxon>Pseudomonadota</taxon>
        <taxon>Betaproteobacteria</taxon>
        <taxon>Burkholderiales</taxon>
        <taxon>Oxalobacteraceae</taxon>
        <taxon>Telluria group</taxon>
        <taxon>Pseudoduganella</taxon>
    </lineage>
</organism>
<accession>A0A6L6QAU3</accession>
<dbReference type="SMART" id="SM00448">
    <property type="entry name" value="REC"/>
    <property type="match status" value="1"/>
</dbReference>
<dbReference type="InterPro" id="IPR011006">
    <property type="entry name" value="CheY-like_superfamily"/>
</dbReference>
<reference evidence="4 5" key="1">
    <citation type="submission" date="2019-11" db="EMBL/GenBank/DDBJ databases">
        <title>Type strains purchased from KCTC, JCM and DSMZ.</title>
        <authorList>
            <person name="Lu H."/>
        </authorList>
    </citation>
    <scope>NUCLEOTIDE SEQUENCE [LARGE SCALE GENOMIC DNA]</scope>
    <source>
        <strain evidence="4 5">KCTC 42409</strain>
    </source>
</reference>
<dbReference type="Pfam" id="PF04397">
    <property type="entry name" value="LytTR"/>
    <property type="match status" value="1"/>
</dbReference>
<dbReference type="GO" id="GO:0003677">
    <property type="term" value="F:DNA binding"/>
    <property type="evidence" value="ECO:0007669"/>
    <property type="project" value="InterPro"/>
</dbReference>
<dbReference type="InterPro" id="IPR046947">
    <property type="entry name" value="LytR-like"/>
</dbReference>
<feature type="domain" description="HTH LytTR-type" evidence="3">
    <location>
        <begin position="148"/>
        <end position="252"/>
    </location>
</feature>
<dbReference type="EMBL" id="WNLA01000051">
    <property type="protein sequence ID" value="MTW06301.1"/>
    <property type="molecule type" value="Genomic_DNA"/>
</dbReference>
<dbReference type="GO" id="GO:0000156">
    <property type="term" value="F:phosphorelay response regulator activity"/>
    <property type="evidence" value="ECO:0007669"/>
    <property type="project" value="InterPro"/>
</dbReference>
<sequence>MAVRALIVDDEEPARTNVRLSLARHPNWEIVGEHSSAASLRSALPGIAADVVFLDIQMPGESGLSLAASLAGLETPPMIIFVTAYSDYAVNAFDLHALDYLTKPWHSKRFSQAVERAESLLALRQRDPYRLAVLNCVNDSGVGYLDALTIRSVGLIERVQLAQVQWIGAAGNYVELHVHARTLLHRVTISHLEARLNPRDFLRVHRTAIVRRPECVALSTIGDGRYEVRLRCGAQIPVSERYVDAVRRCIEAVS</sequence>
<keyword evidence="1" id="KW-0597">Phosphoprotein</keyword>
<dbReference type="Proteomes" id="UP000484015">
    <property type="component" value="Unassembled WGS sequence"/>
</dbReference>
<evidence type="ECO:0000313" key="4">
    <source>
        <dbReference type="EMBL" id="MTW06301.1"/>
    </source>
</evidence>